<accession>T5KNQ9</accession>
<gene>
    <name evidence="1" type="ORF">L687_16915</name>
</gene>
<evidence type="ECO:0000313" key="2">
    <source>
        <dbReference type="Proteomes" id="UP000016033"/>
    </source>
</evidence>
<sequence>MNRAHLSEVREDLRKALEGLEVYTYNHIPGSTAQPSAVVLGGSPYGEAGQTFETWTLRLEVWVSASKGDNGSETNQADELVNAAIEAIHSYDSPLIEDGYEVSGFSQPFEWAINNGQAFTIAINVTASGVTFN</sequence>
<reference evidence="1 2" key="1">
    <citation type="journal article" date="2013" name="Genome Announc.">
        <title>Whole-genome sequences of five oyster-associated bacteria show potential for crude oil hydrocarbon degradation.</title>
        <authorList>
            <person name="Chauhan A."/>
            <person name="Green S."/>
            <person name="Pathak A."/>
            <person name="Thomas J."/>
            <person name="Venkatramanan R."/>
        </authorList>
    </citation>
    <scope>NUCLEOTIDE SEQUENCE [LARGE SCALE GENOMIC DNA]</scope>
    <source>
        <strain evidence="1 2">MF109</strain>
    </source>
</reference>
<dbReference type="AlphaFoldDB" id="T5KNQ9"/>
<dbReference type="EMBL" id="ATAO01000181">
    <property type="protein sequence ID" value="EQM78208.1"/>
    <property type="molecule type" value="Genomic_DNA"/>
</dbReference>
<name>T5KNQ9_MICMQ</name>
<dbReference type="Proteomes" id="UP000016033">
    <property type="component" value="Unassembled WGS sequence"/>
</dbReference>
<organism evidence="1 2">
    <name type="scientific">Microbacterium maritypicum MF109</name>
    <dbReference type="NCBI Taxonomy" id="1333857"/>
    <lineage>
        <taxon>Bacteria</taxon>
        <taxon>Bacillati</taxon>
        <taxon>Actinomycetota</taxon>
        <taxon>Actinomycetes</taxon>
        <taxon>Micrococcales</taxon>
        <taxon>Microbacteriaceae</taxon>
        <taxon>Microbacterium</taxon>
    </lineage>
</organism>
<protein>
    <submittedName>
        <fullName evidence="1">Uncharacterized protein</fullName>
    </submittedName>
</protein>
<dbReference type="RefSeq" id="WP_021199655.1">
    <property type="nucleotide sequence ID" value="NZ_ATAO01000181.1"/>
</dbReference>
<comment type="caution">
    <text evidence="1">The sequence shown here is derived from an EMBL/GenBank/DDBJ whole genome shotgun (WGS) entry which is preliminary data.</text>
</comment>
<evidence type="ECO:0000313" key="1">
    <source>
        <dbReference type="EMBL" id="EQM78208.1"/>
    </source>
</evidence>
<proteinExistence type="predicted"/>